<reference evidence="3" key="1">
    <citation type="submission" date="2023-03" db="EMBL/GenBank/DDBJ databases">
        <title>Massive genome expansion in bonnet fungi (Mycena s.s.) driven by repeated elements and novel gene families across ecological guilds.</title>
        <authorList>
            <consortium name="Lawrence Berkeley National Laboratory"/>
            <person name="Harder C.B."/>
            <person name="Miyauchi S."/>
            <person name="Viragh M."/>
            <person name="Kuo A."/>
            <person name="Thoen E."/>
            <person name="Andreopoulos B."/>
            <person name="Lu D."/>
            <person name="Skrede I."/>
            <person name="Drula E."/>
            <person name="Henrissat B."/>
            <person name="Morin E."/>
            <person name="Kohler A."/>
            <person name="Barry K."/>
            <person name="LaButti K."/>
            <person name="Morin E."/>
            <person name="Salamov A."/>
            <person name="Lipzen A."/>
            <person name="Mereny Z."/>
            <person name="Hegedus B."/>
            <person name="Baldrian P."/>
            <person name="Stursova M."/>
            <person name="Weitz H."/>
            <person name="Taylor A."/>
            <person name="Grigoriev I.V."/>
            <person name="Nagy L.G."/>
            <person name="Martin F."/>
            <person name="Kauserud H."/>
        </authorList>
    </citation>
    <scope>NUCLEOTIDE SEQUENCE</scope>
    <source>
        <strain evidence="3">CBHHK002</strain>
    </source>
</reference>
<evidence type="ECO:0000259" key="2">
    <source>
        <dbReference type="PROSITE" id="PS50011"/>
    </source>
</evidence>
<keyword evidence="1" id="KW-0547">Nucleotide-binding</keyword>
<feature type="binding site" evidence="1">
    <location>
        <position position="198"/>
    </location>
    <ligand>
        <name>ATP</name>
        <dbReference type="ChEBI" id="CHEBI:30616"/>
    </ligand>
</feature>
<evidence type="ECO:0000313" key="4">
    <source>
        <dbReference type="Proteomes" id="UP001218218"/>
    </source>
</evidence>
<dbReference type="EMBL" id="JARIHO010000018">
    <property type="protein sequence ID" value="KAJ7347782.1"/>
    <property type="molecule type" value="Genomic_DNA"/>
</dbReference>
<dbReference type="PANTHER" id="PTHR44329">
    <property type="entry name" value="SERINE/THREONINE-PROTEIN KINASE TNNI3K-RELATED"/>
    <property type="match status" value="1"/>
</dbReference>
<organism evidence="3 4">
    <name type="scientific">Mycena albidolilacea</name>
    <dbReference type="NCBI Taxonomy" id="1033008"/>
    <lineage>
        <taxon>Eukaryota</taxon>
        <taxon>Fungi</taxon>
        <taxon>Dikarya</taxon>
        <taxon>Basidiomycota</taxon>
        <taxon>Agaricomycotina</taxon>
        <taxon>Agaricomycetes</taxon>
        <taxon>Agaricomycetidae</taxon>
        <taxon>Agaricales</taxon>
        <taxon>Marasmiineae</taxon>
        <taxon>Mycenaceae</taxon>
        <taxon>Mycena</taxon>
    </lineage>
</organism>
<keyword evidence="4" id="KW-1185">Reference proteome</keyword>
<protein>
    <submittedName>
        <fullName evidence="3">Kinase-like domain-containing protein</fullName>
    </submittedName>
</protein>
<dbReference type="PROSITE" id="PS00109">
    <property type="entry name" value="PROTEIN_KINASE_TYR"/>
    <property type="match status" value="1"/>
</dbReference>
<dbReference type="AlphaFoldDB" id="A0AAD7A1M2"/>
<evidence type="ECO:0000256" key="1">
    <source>
        <dbReference type="PROSITE-ProRule" id="PRU10141"/>
    </source>
</evidence>
<dbReference type="InterPro" id="IPR008266">
    <property type="entry name" value="Tyr_kinase_AS"/>
</dbReference>
<keyword evidence="1" id="KW-0067">ATP-binding</keyword>
<dbReference type="InterPro" id="IPR000719">
    <property type="entry name" value="Prot_kinase_dom"/>
</dbReference>
<name>A0AAD7A1M2_9AGAR</name>
<keyword evidence="3" id="KW-0808">Transferase</keyword>
<keyword evidence="3" id="KW-0418">Kinase</keyword>
<evidence type="ECO:0000313" key="3">
    <source>
        <dbReference type="EMBL" id="KAJ7347782.1"/>
    </source>
</evidence>
<dbReference type="GO" id="GO:0005524">
    <property type="term" value="F:ATP binding"/>
    <property type="evidence" value="ECO:0007669"/>
    <property type="project" value="UniProtKB-UniRule"/>
</dbReference>
<sequence length="445" mass="50606">MQRLMQLELRQMLIDKSMLKVGMHFVELGENIIRSSSNDWKISYWDRLQERVKWMSKHSDVCSLAYSAKFRTDVMMLLQDFGYNDNTKIQQAFREDDQVISHLFREVIHSGKEEILHLIGEEATGFMDALHKCIMASDDAPFLLPARRLLKNLCAATKDFPPTLFLELDSVDTNRQIGRGGFADIFLGRYKGQDIALKRLQVYQPEPNEMSKFSKNLLQEVLTWVHLRHIYVLPFFGLDEKSFEGYPPCIITPYMRNGTMNGFVKNRNGTLPDKRVDQLLFETAQGLAYLHLQNIVHGDLRGGNVLIDDGEHAQLADFGLAIVADATLGTTSTTQAGSFRWMAPELYDPQLESKKRTKASDVYAFACLCIEIYTGEQPFPSIQSDVAVLFQTLEKKRPPRPSNSGPLDGTRAMSDRLWATVEACWAHKPSDRPDMDKVSGLIMSP</sequence>
<gene>
    <name evidence="3" type="ORF">DFH08DRAFT_779174</name>
</gene>
<dbReference type="GO" id="GO:0004674">
    <property type="term" value="F:protein serine/threonine kinase activity"/>
    <property type="evidence" value="ECO:0007669"/>
    <property type="project" value="TreeGrafter"/>
</dbReference>
<dbReference type="InterPro" id="IPR051681">
    <property type="entry name" value="Ser/Thr_Kinases-Pseudokinases"/>
</dbReference>
<proteinExistence type="predicted"/>
<dbReference type="Gene3D" id="1.10.510.10">
    <property type="entry name" value="Transferase(Phosphotransferase) domain 1"/>
    <property type="match status" value="1"/>
</dbReference>
<comment type="caution">
    <text evidence="3">The sequence shown here is derived from an EMBL/GenBank/DDBJ whole genome shotgun (WGS) entry which is preliminary data.</text>
</comment>
<dbReference type="InterPro" id="IPR001245">
    <property type="entry name" value="Ser-Thr/Tyr_kinase_cat_dom"/>
</dbReference>
<dbReference type="Proteomes" id="UP001218218">
    <property type="component" value="Unassembled WGS sequence"/>
</dbReference>
<accession>A0AAD7A1M2</accession>
<dbReference type="PROSITE" id="PS50011">
    <property type="entry name" value="PROTEIN_KINASE_DOM"/>
    <property type="match status" value="1"/>
</dbReference>
<dbReference type="Pfam" id="PF07714">
    <property type="entry name" value="PK_Tyr_Ser-Thr"/>
    <property type="match status" value="1"/>
</dbReference>
<dbReference type="InterPro" id="IPR017441">
    <property type="entry name" value="Protein_kinase_ATP_BS"/>
</dbReference>
<dbReference type="InterPro" id="IPR011009">
    <property type="entry name" value="Kinase-like_dom_sf"/>
</dbReference>
<dbReference type="SUPFAM" id="SSF56112">
    <property type="entry name" value="Protein kinase-like (PK-like)"/>
    <property type="match status" value="1"/>
</dbReference>
<dbReference type="PROSITE" id="PS00107">
    <property type="entry name" value="PROTEIN_KINASE_ATP"/>
    <property type="match status" value="1"/>
</dbReference>
<feature type="domain" description="Protein kinase" evidence="2">
    <location>
        <begin position="171"/>
        <end position="445"/>
    </location>
</feature>